<organism evidence="1 2">
    <name type="scientific">Miscanthus lutarioriparius</name>
    <dbReference type="NCBI Taxonomy" id="422564"/>
    <lineage>
        <taxon>Eukaryota</taxon>
        <taxon>Viridiplantae</taxon>
        <taxon>Streptophyta</taxon>
        <taxon>Embryophyta</taxon>
        <taxon>Tracheophyta</taxon>
        <taxon>Spermatophyta</taxon>
        <taxon>Magnoliopsida</taxon>
        <taxon>Liliopsida</taxon>
        <taxon>Poales</taxon>
        <taxon>Poaceae</taxon>
        <taxon>PACMAD clade</taxon>
        <taxon>Panicoideae</taxon>
        <taxon>Andropogonodae</taxon>
        <taxon>Andropogoneae</taxon>
        <taxon>Saccharinae</taxon>
        <taxon>Miscanthus</taxon>
    </lineage>
</organism>
<keyword evidence="2" id="KW-1185">Reference proteome</keyword>
<dbReference type="InterPro" id="IPR053253">
    <property type="entry name" value="Sex_diff_modulator"/>
</dbReference>
<name>A0A811R9C6_9POAL</name>
<evidence type="ECO:0000313" key="1">
    <source>
        <dbReference type="EMBL" id="CAD6266619.1"/>
    </source>
</evidence>
<dbReference type="PANTHER" id="PTHR33087:SF21">
    <property type="entry name" value="OS03G0782100 PROTEIN"/>
    <property type="match status" value="1"/>
</dbReference>
<dbReference type="OrthoDB" id="688827at2759"/>
<gene>
    <name evidence="1" type="ORF">NCGR_LOCUS49924</name>
</gene>
<dbReference type="EMBL" id="CAJGYO010000014">
    <property type="protein sequence ID" value="CAD6266619.1"/>
    <property type="molecule type" value="Genomic_DNA"/>
</dbReference>
<comment type="caution">
    <text evidence="1">The sequence shown here is derived from an EMBL/GenBank/DDBJ whole genome shotgun (WGS) entry which is preliminary data.</text>
</comment>
<dbReference type="AlphaFoldDB" id="A0A811R9C6"/>
<accession>A0A811R9C6</accession>
<dbReference type="PANTHER" id="PTHR33087">
    <property type="entry name" value="OS07G0539200 PROTEIN"/>
    <property type="match status" value="1"/>
</dbReference>
<evidence type="ECO:0008006" key="3">
    <source>
        <dbReference type="Google" id="ProtNLM"/>
    </source>
</evidence>
<reference evidence="1" key="1">
    <citation type="submission" date="2020-10" db="EMBL/GenBank/DDBJ databases">
        <authorList>
            <person name="Han B."/>
            <person name="Lu T."/>
            <person name="Zhao Q."/>
            <person name="Huang X."/>
            <person name="Zhao Y."/>
        </authorList>
    </citation>
    <scope>NUCLEOTIDE SEQUENCE</scope>
</reference>
<evidence type="ECO:0000313" key="2">
    <source>
        <dbReference type="Proteomes" id="UP000604825"/>
    </source>
</evidence>
<sequence length="113" mass="12919">MIWWYHVKVTLENVPLEAWNEDGVKLILGDACIFDKLDSHMTSREIRESSQFLTCLVWMETPDVLPKAMEYWYFVAKAGQAMDILDLPSPTRIPPTPPMGKFGDKAILIHLVG</sequence>
<proteinExistence type="predicted"/>
<dbReference type="Proteomes" id="UP000604825">
    <property type="component" value="Unassembled WGS sequence"/>
</dbReference>
<protein>
    <recommendedName>
        <fullName evidence="3">DUF4283 domain-containing protein</fullName>
    </recommendedName>
</protein>